<comment type="function">
    <text evidence="6">One of the primary rRNA binding proteins, it binds directly to 16S rRNA where it nucleates assembly of the head domain of the 30S subunit. Is located at the subunit interface close to the decoding center, probably blocks exit of the E-site tRNA.</text>
</comment>
<organism evidence="9 10">
    <name type="scientific">Candidatus Protochlamydia amoebophila</name>
    <dbReference type="NCBI Taxonomy" id="362787"/>
    <lineage>
        <taxon>Bacteria</taxon>
        <taxon>Pseudomonadati</taxon>
        <taxon>Chlamydiota</taxon>
        <taxon>Chlamydiia</taxon>
        <taxon>Parachlamydiales</taxon>
        <taxon>Parachlamydiaceae</taxon>
        <taxon>Candidatus Protochlamydia</taxon>
    </lineage>
</organism>
<keyword evidence="3 6" id="KW-0694">RNA-binding</keyword>
<dbReference type="SUPFAM" id="SSF47973">
    <property type="entry name" value="Ribosomal protein S7"/>
    <property type="match status" value="1"/>
</dbReference>
<dbReference type="Gene3D" id="1.10.455.10">
    <property type="entry name" value="Ribosomal protein S7 domain"/>
    <property type="match status" value="1"/>
</dbReference>
<dbReference type="FunFam" id="1.10.455.10:FF:000001">
    <property type="entry name" value="30S ribosomal protein S7"/>
    <property type="match status" value="1"/>
</dbReference>
<dbReference type="GO" id="GO:0015935">
    <property type="term" value="C:small ribosomal subunit"/>
    <property type="evidence" value="ECO:0007669"/>
    <property type="project" value="InterPro"/>
</dbReference>
<gene>
    <name evidence="6 9" type="primary">rpsG</name>
    <name evidence="9" type="ORF">DB44_AR00300</name>
</gene>
<dbReference type="InterPro" id="IPR020606">
    <property type="entry name" value="Ribosomal_uS7_CS"/>
</dbReference>
<dbReference type="GO" id="GO:0006412">
    <property type="term" value="P:translation"/>
    <property type="evidence" value="ECO:0007669"/>
    <property type="project" value="UniProtKB-UniRule"/>
</dbReference>
<evidence type="ECO:0000313" key="9">
    <source>
        <dbReference type="EMBL" id="KIC74047.1"/>
    </source>
</evidence>
<protein>
    <recommendedName>
        <fullName evidence="6">Small ribosomal subunit protein uS7</fullName>
    </recommendedName>
</protein>
<comment type="subunit">
    <text evidence="6">Part of the 30S ribosomal subunit. Contacts proteins S9 and S11.</text>
</comment>
<evidence type="ECO:0000256" key="3">
    <source>
        <dbReference type="ARBA" id="ARBA00022884"/>
    </source>
</evidence>
<dbReference type="Pfam" id="PF00177">
    <property type="entry name" value="Ribosomal_S7"/>
    <property type="match status" value="1"/>
</dbReference>
<evidence type="ECO:0000256" key="5">
    <source>
        <dbReference type="ARBA" id="ARBA00023274"/>
    </source>
</evidence>
<dbReference type="InterPro" id="IPR005717">
    <property type="entry name" value="Ribosomal_uS7_bac/org-type"/>
</dbReference>
<keyword evidence="4 6" id="KW-0689">Ribosomal protein</keyword>
<keyword evidence="6" id="KW-0820">tRNA-binding</keyword>
<dbReference type="InterPro" id="IPR000235">
    <property type="entry name" value="Ribosomal_uS7"/>
</dbReference>
<dbReference type="GO" id="GO:0019843">
    <property type="term" value="F:rRNA binding"/>
    <property type="evidence" value="ECO:0007669"/>
    <property type="project" value="UniProtKB-UniRule"/>
</dbReference>
<dbReference type="PATRIC" id="fig|362787.3.peg.237"/>
<accession>A0A0C1K419</accession>
<dbReference type="PANTHER" id="PTHR11205">
    <property type="entry name" value="RIBOSOMAL PROTEIN S7"/>
    <property type="match status" value="1"/>
</dbReference>
<dbReference type="HAMAP" id="MF_00480_B">
    <property type="entry name" value="Ribosomal_uS7_B"/>
    <property type="match status" value="1"/>
</dbReference>
<keyword evidence="2 6" id="KW-0699">rRNA-binding</keyword>
<evidence type="ECO:0000256" key="2">
    <source>
        <dbReference type="ARBA" id="ARBA00022730"/>
    </source>
</evidence>
<keyword evidence="5 6" id="KW-0687">Ribonucleoprotein</keyword>
<comment type="similarity">
    <text evidence="1 6 7">Belongs to the universal ribosomal protein uS7 family.</text>
</comment>
<evidence type="ECO:0000256" key="6">
    <source>
        <dbReference type="HAMAP-Rule" id="MF_00480"/>
    </source>
</evidence>
<dbReference type="NCBIfam" id="TIGR01029">
    <property type="entry name" value="rpsG_bact"/>
    <property type="match status" value="1"/>
</dbReference>
<dbReference type="AlphaFoldDB" id="A0A0C1K419"/>
<dbReference type="InterPro" id="IPR036823">
    <property type="entry name" value="Ribosomal_uS7_dom_sf"/>
</dbReference>
<dbReference type="PIRSF" id="PIRSF002122">
    <property type="entry name" value="RPS7p_RPS7a_RPS5e_RPS7o"/>
    <property type="match status" value="1"/>
</dbReference>
<dbReference type="GO" id="GO:0003735">
    <property type="term" value="F:structural constituent of ribosome"/>
    <property type="evidence" value="ECO:0007669"/>
    <property type="project" value="InterPro"/>
</dbReference>
<dbReference type="EMBL" id="JSAN01000016">
    <property type="protein sequence ID" value="KIC74047.1"/>
    <property type="molecule type" value="Genomic_DNA"/>
</dbReference>
<evidence type="ECO:0000256" key="1">
    <source>
        <dbReference type="ARBA" id="ARBA00007151"/>
    </source>
</evidence>
<comment type="caution">
    <text evidence="9">The sequence shown here is derived from an EMBL/GenBank/DDBJ whole genome shotgun (WGS) entry which is preliminary data.</text>
</comment>
<dbReference type="InterPro" id="IPR023798">
    <property type="entry name" value="Ribosomal_uS7_dom"/>
</dbReference>
<dbReference type="CDD" id="cd14869">
    <property type="entry name" value="uS7_Bacteria"/>
    <property type="match status" value="1"/>
</dbReference>
<dbReference type="PROSITE" id="PS00052">
    <property type="entry name" value="RIBOSOMAL_S7"/>
    <property type="match status" value="1"/>
</dbReference>
<evidence type="ECO:0000259" key="8">
    <source>
        <dbReference type="Pfam" id="PF00177"/>
    </source>
</evidence>
<proteinExistence type="inferred from homology"/>
<feature type="domain" description="Small ribosomal subunit protein uS7" evidence="8">
    <location>
        <begin position="21"/>
        <end position="169"/>
    </location>
</feature>
<reference evidence="9 10" key="1">
    <citation type="journal article" date="2014" name="Mol. Biol. Evol.">
        <title>Massive expansion of Ubiquitination-related gene families within the Chlamydiae.</title>
        <authorList>
            <person name="Domman D."/>
            <person name="Collingro A."/>
            <person name="Lagkouvardos I."/>
            <person name="Gehre L."/>
            <person name="Weinmaier T."/>
            <person name="Rattei T."/>
            <person name="Subtil A."/>
            <person name="Horn M."/>
        </authorList>
    </citation>
    <scope>NUCLEOTIDE SEQUENCE [LARGE SCALE GENOMIC DNA]</scope>
    <source>
        <strain evidence="9 10">EI2</strain>
    </source>
</reference>
<evidence type="ECO:0000313" key="10">
    <source>
        <dbReference type="Proteomes" id="UP000031465"/>
    </source>
</evidence>
<evidence type="ECO:0000256" key="4">
    <source>
        <dbReference type="ARBA" id="ARBA00022980"/>
    </source>
</evidence>
<name>A0A0C1K419_9BACT</name>
<dbReference type="Proteomes" id="UP000031465">
    <property type="component" value="Unassembled WGS sequence"/>
</dbReference>
<evidence type="ECO:0000256" key="7">
    <source>
        <dbReference type="RuleBase" id="RU003619"/>
    </source>
</evidence>
<dbReference type="GO" id="GO:0000049">
    <property type="term" value="F:tRNA binding"/>
    <property type="evidence" value="ECO:0007669"/>
    <property type="project" value="UniProtKB-UniRule"/>
</dbReference>
<sequence>MNEIFYYQIRFNRSFFEEIMSRRHSAEKRPTEPDPLYGSTVLSKFINKVMESGKKSTARRIVYNAIEKFSKRVKAENPLEAFEQALENAKPSLEVKSRRIGGATYQVPIEIPANRRSSMAMRWIIGHSRGKAGRSMEDALASELSDCYNNQGTTIKKKDDTHRMAEANKAYAHYKW</sequence>